<gene>
    <name evidence="1" type="ORF">E4Q08_00175</name>
</gene>
<comment type="caution">
    <text evidence="1">The sequence shown here is derived from an EMBL/GenBank/DDBJ whole genome shotgun (WGS) entry which is preliminary data.</text>
</comment>
<proteinExistence type="predicted"/>
<sequence length="101" mass="10873">MDGIGVVTEVVVSELLESFQLGVDSCSAGEIGVQGGLLGVHRWLRDVIGDTSMNALFDQEAWLNDAITRGIVGAINYAIGLPPVLSTQELVKCRLYDLIRL</sequence>
<name>A0ABX1T6C9_9PROT</name>
<protein>
    <submittedName>
        <fullName evidence="1">Uncharacterized protein</fullName>
    </submittedName>
</protein>
<organism evidence="1 2">
    <name type="scientific">Candidatus Accumulibacter contiguus</name>
    <dbReference type="NCBI Taxonomy" id="2954381"/>
    <lineage>
        <taxon>Bacteria</taxon>
        <taxon>Pseudomonadati</taxon>
        <taxon>Pseudomonadota</taxon>
        <taxon>Betaproteobacteria</taxon>
        <taxon>Candidatus Accumulibacter</taxon>
    </lineage>
</organism>
<dbReference type="Proteomes" id="UP000886469">
    <property type="component" value="Unassembled WGS sequence"/>
</dbReference>
<reference evidence="1" key="1">
    <citation type="submission" date="2019-03" db="EMBL/GenBank/DDBJ databases">
        <title>Metabolic reconstructions from genomes of highly enriched 'Candidatus Accumulibacter' and 'Candidatus Competibacter' bioreactor populations.</title>
        <authorList>
            <person name="Annavajhala M.K."/>
            <person name="Welles L."/>
            <person name="Abbas B."/>
            <person name="Sorokin D."/>
            <person name="Park H."/>
            <person name="Van Loosdrecht M."/>
            <person name="Chandran K."/>
        </authorList>
    </citation>
    <scope>NUCLEOTIDE SEQUENCE</scope>
    <source>
        <strain evidence="1">SBR_L</strain>
    </source>
</reference>
<keyword evidence="2" id="KW-1185">Reference proteome</keyword>
<evidence type="ECO:0000313" key="2">
    <source>
        <dbReference type="Proteomes" id="UP000886469"/>
    </source>
</evidence>
<dbReference type="RefSeq" id="WP_169068921.1">
    <property type="nucleotide sequence ID" value="NZ_JAZKUC010000001.1"/>
</dbReference>
<accession>A0ABX1T6C9</accession>
<evidence type="ECO:0000313" key="1">
    <source>
        <dbReference type="EMBL" id="NMQ03792.1"/>
    </source>
</evidence>
<dbReference type="EMBL" id="SPMX01000001">
    <property type="protein sequence ID" value="NMQ03792.1"/>
    <property type="molecule type" value="Genomic_DNA"/>
</dbReference>